<keyword evidence="3" id="KW-1185">Reference proteome</keyword>
<reference evidence="2 3" key="1">
    <citation type="submission" date="2016-11" db="EMBL/GenBank/DDBJ databases">
        <title>Comparative genomics of Acidibacillus ferroxidans species.</title>
        <authorList>
            <person name="Oliveira G."/>
            <person name="Nunes G."/>
            <person name="Oliveira R."/>
            <person name="Araujo F."/>
            <person name="Salim A."/>
            <person name="Scholte L."/>
            <person name="Morais D."/>
            <person name="Nancucheo I."/>
            <person name="Johnson D.B."/>
            <person name="Grail B."/>
            <person name="Bittencourt J."/>
            <person name="Valadares R."/>
        </authorList>
    </citation>
    <scope>NUCLEOTIDE SEQUENCE [LARGE SCALE GENOMIC DNA]</scope>
    <source>
        <strain evidence="2 3">Y002</strain>
    </source>
</reference>
<dbReference type="EMBL" id="MPDK01000013">
    <property type="protein sequence ID" value="PWI57424.1"/>
    <property type="molecule type" value="Genomic_DNA"/>
</dbReference>
<protein>
    <submittedName>
        <fullName evidence="2">Uncharacterized protein</fullName>
    </submittedName>
</protein>
<evidence type="ECO:0000256" key="1">
    <source>
        <dbReference type="SAM" id="MobiDB-lite"/>
    </source>
</evidence>
<accession>A0A2U3D7Z9</accession>
<feature type="region of interest" description="Disordered" evidence="1">
    <location>
        <begin position="1"/>
        <end position="21"/>
    </location>
</feature>
<name>A0A2U3D7Z9_SULT2</name>
<dbReference type="AlphaFoldDB" id="A0A2U3D7Z9"/>
<proteinExistence type="predicted"/>
<organism evidence="2 3">
    <name type="scientific">Sulfoacidibacillus thermotolerans</name>
    <name type="common">Acidibacillus sulfuroxidans</name>
    <dbReference type="NCBI Taxonomy" id="1765684"/>
    <lineage>
        <taxon>Bacteria</taxon>
        <taxon>Bacillati</taxon>
        <taxon>Bacillota</taxon>
        <taxon>Bacilli</taxon>
        <taxon>Bacillales</taxon>
        <taxon>Alicyclobacillaceae</taxon>
        <taxon>Sulfoacidibacillus</taxon>
    </lineage>
</organism>
<dbReference type="Proteomes" id="UP000245380">
    <property type="component" value="Unassembled WGS sequence"/>
</dbReference>
<evidence type="ECO:0000313" key="3">
    <source>
        <dbReference type="Proteomes" id="UP000245380"/>
    </source>
</evidence>
<comment type="caution">
    <text evidence="2">The sequence shown here is derived from an EMBL/GenBank/DDBJ whole genome shotgun (WGS) entry which is preliminary data.</text>
</comment>
<evidence type="ECO:0000313" key="2">
    <source>
        <dbReference type="EMBL" id="PWI57424.1"/>
    </source>
</evidence>
<sequence length="112" mass="12826">MNFQEGNNAYGFRQQRGGRERKACRNMNREHVARLYSDVRPPAVQGLFEDWLANVQGELLSLLKAQQGKVDLAQIAVHLSISKQSARELIARLYEQEQIEIVQVTWKADSSQ</sequence>
<gene>
    <name evidence="2" type="ORF">BM613_08865</name>
</gene>